<dbReference type="GO" id="GO:0042761">
    <property type="term" value="P:very long-chain fatty acid biosynthetic process"/>
    <property type="evidence" value="ECO:0007669"/>
    <property type="project" value="TreeGrafter"/>
</dbReference>
<dbReference type="InterPro" id="IPR002076">
    <property type="entry name" value="ELO_fam"/>
</dbReference>
<evidence type="ECO:0000256" key="5">
    <source>
        <dbReference type="ARBA" id="ARBA00022692"/>
    </source>
</evidence>
<keyword evidence="7 12" id="KW-1133">Transmembrane helix</keyword>
<reference evidence="14" key="1">
    <citation type="journal article" date="2021" name="IMA Fungus">
        <title>Genomic characterization of three marine fungi, including Emericellopsis atlantica sp. nov. with signatures of a generalist lifestyle and marine biomass degradation.</title>
        <authorList>
            <person name="Hagestad O.C."/>
            <person name="Hou L."/>
            <person name="Andersen J.H."/>
            <person name="Hansen E.H."/>
            <person name="Altermark B."/>
            <person name="Li C."/>
            <person name="Kuhnert E."/>
            <person name="Cox R.J."/>
            <person name="Crous P.W."/>
            <person name="Spatafora J.W."/>
            <person name="Lail K."/>
            <person name="Amirebrahimi M."/>
            <person name="Lipzen A."/>
            <person name="Pangilinan J."/>
            <person name="Andreopoulos W."/>
            <person name="Hayes R.D."/>
            <person name="Ng V."/>
            <person name="Grigoriev I.V."/>
            <person name="Jackson S.A."/>
            <person name="Sutton T.D.S."/>
            <person name="Dobson A.D.W."/>
            <person name="Rama T."/>
        </authorList>
    </citation>
    <scope>NUCLEOTIDE SEQUENCE</scope>
    <source>
        <strain evidence="14">TRa3180A</strain>
    </source>
</reference>
<organism evidence="14 15">
    <name type="scientific">Calycina marina</name>
    <dbReference type="NCBI Taxonomy" id="1763456"/>
    <lineage>
        <taxon>Eukaryota</taxon>
        <taxon>Fungi</taxon>
        <taxon>Dikarya</taxon>
        <taxon>Ascomycota</taxon>
        <taxon>Pezizomycotina</taxon>
        <taxon>Leotiomycetes</taxon>
        <taxon>Helotiales</taxon>
        <taxon>Pezizellaceae</taxon>
        <taxon>Calycina</taxon>
    </lineage>
</organism>
<feature type="region of interest" description="Disordered" evidence="13">
    <location>
        <begin position="312"/>
        <end position="342"/>
    </location>
</feature>
<dbReference type="EC" id="2.3.1.-" evidence="12"/>
<protein>
    <recommendedName>
        <fullName evidence="12">Elongation of fatty acids protein</fullName>
        <ecNumber evidence="12">2.3.1.-</ecNumber>
    </recommendedName>
</protein>
<evidence type="ECO:0000256" key="9">
    <source>
        <dbReference type="ARBA" id="ARBA00023136"/>
    </source>
</evidence>
<evidence type="ECO:0000256" key="11">
    <source>
        <dbReference type="ARBA" id="ARBA00047375"/>
    </source>
</evidence>
<evidence type="ECO:0000256" key="10">
    <source>
        <dbReference type="ARBA" id="ARBA00023160"/>
    </source>
</evidence>
<dbReference type="GO" id="GO:0009922">
    <property type="term" value="F:fatty acid elongase activity"/>
    <property type="evidence" value="ECO:0007669"/>
    <property type="project" value="UniProtKB-EC"/>
</dbReference>
<comment type="catalytic activity">
    <reaction evidence="12">
        <text>an acyl-CoA + malonyl-CoA + H(+) = a 3-oxoacyl-CoA + CO2 + CoA</text>
        <dbReference type="Rhea" id="RHEA:50252"/>
        <dbReference type="ChEBI" id="CHEBI:15378"/>
        <dbReference type="ChEBI" id="CHEBI:16526"/>
        <dbReference type="ChEBI" id="CHEBI:57287"/>
        <dbReference type="ChEBI" id="CHEBI:57384"/>
        <dbReference type="ChEBI" id="CHEBI:58342"/>
        <dbReference type="ChEBI" id="CHEBI:90726"/>
    </reaction>
    <physiologicalReaction direction="left-to-right" evidence="12">
        <dbReference type="Rhea" id="RHEA:50253"/>
    </physiologicalReaction>
</comment>
<dbReference type="GO" id="GO:0034626">
    <property type="term" value="P:fatty acid elongation, polyunsaturated fatty acid"/>
    <property type="evidence" value="ECO:0007669"/>
    <property type="project" value="TreeGrafter"/>
</dbReference>
<dbReference type="PANTHER" id="PTHR11157">
    <property type="entry name" value="FATTY ACID ACYL TRANSFERASE-RELATED"/>
    <property type="match status" value="1"/>
</dbReference>
<sequence length="342" mass="39313">MTDILKSLSLPSIDRPFGIQLWPIFDKIYTAILGYHTDDFGFQPRVTPMSTLKESALMIVVYYIVIFGGREWMRNRPAFKLKMPFIIHNFYLTSISFILLVLFVEQLVPTVYHHGIFHAICHNTGGWTPPLVVLYYLNYLTKYLELLDTVFLVLKKKPLTFLHCYHHGATALLCYTQLIGLTPVSWVPISLNLMVHVVMYWYYFQSARGIRIWWKEWITRLQIIQFVIDLGFVYFASYTYFTSTYFPWMPNAGHCDGEEFAAFAGMGIISSYLLLFISFYIATYQKEGKRPTGRKAARSLSSAEIPDVATLTQGKINPGITDKTNGQTTATPGRPVTRSRKA</sequence>
<keyword evidence="3 12" id="KW-0444">Lipid biosynthesis</keyword>
<comment type="catalytic activity">
    <reaction evidence="11">
        <text>a very-long-chain acyl-CoA + malonyl-CoA + H(+) = a very-long-chain 3-oxoacyl-CoA + CO2 + CoA</text>
        <dbReference type="Rhea" id="RHEA:32727"/>
        <dbReference type="ChEBI" id="CHEBI:15378"/>
        <dbReference type="ChEBI" id="CHEBI:16526"/>
        <dbReference type="ChEBI" id="CHEBI:57287"/>
        <dbReference type="ChEBI" id="CHEBI:57384"/>
        <dbReference type="ChEBI" id="CHEBI:90725"/>
        <dbReference type="ChEBI" id="CHEBI:90736"/>
        <dbReference type="EC" id="2.3.1.199"/>
    </reaction>
</comment>
<feature type="transmembrane region" description="Helical" evidence="12">
    <location>
        <begin position="223"/>
        <end position="241"/>
    </location>
</feature>
<evidence type="ECO:0000256" key="12">
    <source>
        <dbReference type="RuleBase" id="RU361115"/>
    </source>
</evidence>
<dbReference type="GO" id="GO:0019367">
    <property type="term" value="P:fatty acid elongation, saturated fatty acid"/>
    <property type="evidence" value="ECO:0007669"/>
    <property type="project" value="TreeGrafter"/>
</dbReference>
<keyword evidence="10 12" id="KW-0275">Fatty acid biosynthesis</keyword>
<feature type="transmembrane region" description="Helical" evidence="12">
    <location>
        <begin position="85"/>
        <end position="104"/>
    </location>
</feature>
<comment type="subcellular location">
    <subcellularLocation>
        <location evidence="1">Membrane</location>
        <topology evidence="1">Multi-pass membrane protein</topology>
    </subcellularLocation>
</comment>
<feature type="transmembrane region" description="Helical" evidence="12">
    <location>
        <begin position="55"/>
        <end position="73"/>
    </location>
</feature>
<feature type="compositionally biased region" description="Polar residues" evidence="13">
    <location>
        <begin position="322"/>
        <end position="331"/>
    </location>
</feature>
<evidence type="ECO:0000256" key="13">
    <source>
        <dbReference type="SAM" id="MobiDB-lite"/>
    </source>
</evidence>
<evidence type="ECO:0000256" key="1">
    <source>
        <dbReference type="ARBA" id="ARBA00004141"/>
    </source>
</evidence>
<dbReference type="EMBL" id="MU253874">
    <property type="protein sequence ID" value="KAG9244946.1"/>
    <property type="molecule type" value="Genomic_DNA"/>
</dbReference>
<feature type="transmembrane region" description="Helical" evidence="12">
    <location>
        <begin position="184"/>
        <end position="203"/>
    </location>
</feature>
<evidence type="ECO:0000256" key="8">
    <source>
        <dbReference type="ARBA" id="ARBA00023098"/>
    </source>
</evidence>
<dbReference type="AlphaFoldDB" id="A0A9P7Z439"/>
<dbReference type="Proteomes" id="UP000887226">
    <property type="component" value="Unassembled WGS sequence"/>
</dbReference>
<evidence type="ECO:0000256" key="3">
    <source>
        <dbReference type="ARBA" id="ARBA00022516"/>
    </source>
</evidence>
<dbReference type="GO" id="GO:0034625">
    <property type="term" value="P:fatty acid elongation, monounsaturated fatty acid"/>
    <property type="evidence" value="ECO:0007669"/>
    <property type="project" value="TreeGrafter"/>
</dbReference>
<evidence type="ECO:0000313" key="15">
    <source>
        <dbReference type="Proteomes" id="UP000887226"/>
    </source>
</evidence>
<proteinExistence type="inferred from homology"/>
<keyword evidence="6 12" id="KW-0276">Fatty acid metabolism</keyword>
<keyword evidence="9 12" id="KW-0472">Membrane</keyword>
<dbReference type="Pfam" id="PF01151">
    <property type="entry name" value="ELO"/>
    <property type="match status" value="1"/>
</dbReference>
<dbReference type="PANTHER" id="PTHR11157:SF134">
    <property type="entry name" value="ELONGATION OF FATTY ACIDS PROTEIN 1-RELATED"/>
    <property type="match status" value="1"/>
</dbReference>
<keyword evidence="15" id="KW-1185">Reference proteome</keyword>
<keyword evidence="8 12" id="KW-0443">Lipid metabolism</keyword>
<keyword evidence="5 12" id="KW-0812">Transmembrane</keyword>
<dbReference type="GO" id="GO:0030148">
    <property type="term" value="P:sphingolipid biosynthetic process"/>
    <property type="evidence" value="ECO:0007669"/>
    <property type="project" value="TreeGrafter"/>
</dbReference>
<evidence type="ECO:0000256" key="6">
    <source>
        <dbReference type="ARBA" id="ARBA00022832"/>
    </source>
</evidence>
<feature type="transmembrane region" description="Helical" evidence="12">
    <location>
        <begin position="261"/>
        <end position="282"/>
    </location>
</feature>
<dbReference type="OrthoDB" id="434092at2759"/>
<dbReference type="GO" id="GO:0005789">
    <property type="term" value="C:endoplasmic reticulum membrane"/>
    <property type="evidence" value="ECO:0007669"/>
    <property type="project" value="TreeGrafter"/>
</dbReference>
<evidence type="ECO:0000313" key="14">
    <source>
        <dbReference type="EMBL" id="KAG9244946.1"/>
    </source>
</evidence>
<comment type="caution">
    <text evidence="14">The sequence shown here is derived from an EMBL/GenBank/DDBJ whole genome shotgun (WGS) entry which is preliminary data.</text>
</comment>
<evidence type="ECO:0000256" key="2">
    <source>
        <dbReference type="ARBA" id="ARBA00007263"/>
    </source>
</evidence>
<comment type="similarity">
    <text evidence="2 12">Belongs to the ELO family.</text>
</comment>
<feature type="transmembrane region" description="Helical" evidence="12">
    <location>
        <begin position="158"/>
        <end position="178"/>
    </location>
</feature>
<evidence type="ECO:0000256" key="4">
    <source>
        <dbReference type="ARBA" id="ARBA00022679"/>
    </source>
</evidence>
<keyword evidence="4 12" id="KW-0808">Transferase</keyword>
<accession>A0A9P7Z439</accession>
<evidence type="ECO:0000256" key="7">
    <source>
        <dbReference type="ARBA" id="ARBA00022989"/>
    </source>
</evidence>
<name>A0A9P7Z439_9HELO</name>
<gene>
    <name evidence="14" type="ORF">BJ878DRAFT_42982</name>
</gene>